<feature type="compositionally biased region" description="Polar residues" evidence="1">
    <location>
        <begin position="406"/>
        <end position="417"/>
    </location>
</feature>
<dbReference type="PANTHER" id="PTHR31973">
    <property type="entry name" value="POLYPROTEIN, PUTATIVE-RELATED"/>
    <property type="match status" value="1"/>
</dbReference>
<feature type="region of interest" description="Disordered" evidence="1">
    <location>
        <begin position="480"/>
        <end position="568"/>
    </location>
</feature>
<accession>A0AAW2SL36</accession>
<feature type="compositionally biased region" description="Acidic residues" evidence="1">
    <location>
        <begin position="133"/>
        <end position="142"/>
    </location>
</feature>
<feature type="region of interest" description="Disordered" evidence="1">
    <location>
        <begin position="378"/>
        <end position="426"/>
    </location>
</feature>
<reference evidence="2" key="1">
    <citation type="submission" date="2020-06" db="EMBL/GenBank/DDBJ databases">
        <authorList>
            <person name="Li T."/>
            <person name="Hu X."/>
            <person name="Zhang T."/>
            <person name="Song X."/>
            <person name="Zhang H."/>
            <person name="Dai N."/>
            <person name="Sheng W."/>
            <person name="Hou X."/>
            <person name="Wei L."/>
        </authorList>
    </citation>
    <scope>NUCLEOTIDE SEQUENCE</scope>
    <source>
        <strain evidence="2">G02</strain>
        <tissue evidence="2">Leaf</tissue>
    </source>
</reference>
<name>A0AAW2SL36_SESRA</name>
<sequence>MVLANYADFDVWVGGVIEWVPAVRYVGGIRVWVPKVVRERLYYGDIIDMYSQARGKGLNMVVYYCLTGVSLDNGIRLLNGDDGIIELLRAYKGLDVIPLYFEEKQGPLLTPENPHEPEQTDGNFPKNPPIEGLSDEGGDDSDSGSSDSSASQCPSWMLEDLEGPLDDHIFESRPDGHARKLFKTMRVFLREQKKKRRAEREQREQEERTIRESRWFSDGGEEDELVSLRESDDRDIGSQEQRGWAFISDRQKGLLEAVSSLAPNAEHRFCLRHMYNNFKGKFKGQELKKLFWKAASTYNVKQHLRWMKEIDRVMPKKFPEDETAYDWLCEIPVHHWARLNMEEYVDDYFKKDAYLRAYGHMINPVPGMHDYEESPLGIVEPPQVKSKPGRPKKVGRRDANDIRDGVNNSAGPSNIRNEQVDIETETQTEEISHFQMIMHFKYQTSLLKQEVIRKRCDHSIQKPIPRFPQSNNILQVEPENVQSVAPAESQSMSNLETPIESSQRPLPQVPKRRKQLLPVSRTSKSQKIYEDSSRSTTFRRECCSSDRSTLNSQLKNLSASYRPSQDKK</sequence>
<protein>
    <submittedName>
        <fullName evidence="2">Uncharacterized protein</fullName>
    </submittedName>
</protein>
<dbReference type="PANTHER" id="PTHR31973:SF187">
    <property type="entry name" value="MUTATOR TRANSPOSASE MUDRA PROTEIN"/>
    <property type="match status" value="1"/>
</dbReference>
<dbReference type="AlphaFoldDB" id="A0AAW2SL36"/>
<feature type="region of interest" description="Disordered" evidence="1">
    <location>
        <begin position="107"/>
        <end position="153"/>
    </location>
</feature>
<feature type="compositionally biased region" description="Polar residues" evidence="1">
    <location>
        <begin position="480"/>
        <end position="505"/>
    </location>
</feature>
<reference evidence="2" key="2">
    <citation type="journal article" date="2024" name="Plant">
        <title>Genomic evolution and insights into agronomic trait innovations of Sesamum species.</title>
        <authorList>
            <person name="Miao H."/>
            <person name="Wang L."/>
            <person name="Qu L."/>
            <person name="Liu H."/>
            <person name="Sun Y."/>
            <person name="Le M."/>
            <person name="Wang Q."/>
            <person name="Wei S."/>
            <person name="Zheng Y."/>
            <person name="Lin W."/>
            <person name="Duan Y."/>
            <person name="Cao H."/>
            <person name="Xiong S."/>
            <person name="Wang X."/>
            <person name="Wei L."/>
            <person name="Li C."/>
            <person name="Ma Q."/>
            <person name="Ju M."/>
            <person name="Zhao R."/>
            <person name="Li G."/>
            <person name="Mu C."/>
            <person name="Tian Q."/>
            <person name="Mei H."/>
            <person name="Zhang T."/>
            <person name="Gao T."/>
            <person name="Zhang H."/>
        </authorList>
    </citation>
    <scope>NUCLEOTIDE SEQUENCE</scope>
    <source>
        <strain evidence="2">G02</strain>
    </source>
</reference>
<gene>
    <name evidence="2" type="ORF">Sradi_2505200</name>
</gene>
<organism evidence="2">
    <name type="scientific">Sesamum radiatum</name>
    <name type="common">Black benniseed</name>
    <dbReference type="NCBI Taxonomy" id="300843"/>
    <lineage>
        <taxon>Eukaryota</taxon>
        <taxon>Viridiplantae</taxon>
        <taxon>Streptophyta</taxon>
        <taxon>Embryophyta</taxon>
        <taxon>Tracheophyta</taxon>
        <taxon>Spermatophyta</taxon>
        <taxon>Magnoliopsida</taxon>
        <taxon>eudicotyledons</taxon>
        <taxon>Gunneridae</taxon>
        <taxon>Pentapetalae</taxon>
        <taxon>asterids</taxon>
        <taxon>lamiids</taxon>
        <taxon>Lamiales</taxon>
        <taxon>Pedaliaceae</taxon>
        <taxon>Sesamum</taxon>
    </lineage>
</organism>
<evidence type="ECO:0000313" key="2">
    <source>
        <dbReference type="EMBL" id="KAL0392824.1"/>
    </source>
</evidence>
<proteinExistence type="predicted"/>
<feature type="compositionally biased region" description="Basic and acidic residues" evidence="1">
    <location>
        <begin position="527"/>
        <end position="544"/>
    </location>
</feature>
<comment type="caution">
    <text evidence="2">The sequence shown here is derived from an EMBL/GenBank/DDBJ whole genome shotgun (WGS) entry which is preliminary data.</text>
</comment>
<evidence type="ECO:0000256" key="1">
    <source>
        <dbReference type="SAM" id="MobiDB-lite"/>
    </source>
</evidence>
<dbReference type="EMBL" id="JACGWJ010000010">
    <property type="protein sequence ID" value="KAL0392824.1"/>
    <property type="molecule type" value="Genomic_DNA"/>
</dbReference>
<feature type="compositionally biased region" description="Polar residues" evidence="1">
    <location>
        <begin position="545"/>
        <end position="568"/>
    </location>
</feature>